<sequence length="96" mass="10836">GSGPATNPSSPATDCLQYPPLFSLYRRPWRPWRPQGWKGSRGPESARGAAALAVTPQEDRSVVPWNIWKRGNSKLFWDVFEELHITTSKIDDDLTL</sequence>
<name>A0A8R7USI3_TRIUA</name>
<reference evidence="1" key="2">
    <citation type="submission" date="2018-03" db="EMBL/GenBank/DDBJ databases">
        <title>The Triticum urartu genome reveals the dynamic nature of wheat genome evolution.</title>
        <authorList>
            <person name="Ling H."/>
            <person name="Ma B."/>
            <person name="Shi X."/>
            <person name="Liu H."/>
            <person name="Dong L."/>
            <person name="Sun H."/>
            <person name="Cao Y."/>
            <person name="Gao Q."/>
            <person name="Zheng S."/>
            <person name="Li Y."/>
            <person name="Yu Y."/>
            <person name="Du H."/>
            <person name="Qi M."/>
            <person name="Li Y."/>
            <person name="Yu H."/>
            <person name="Cui Y."/>
            <person name="Wang N."/>
            <person name="Chen C."/>
            <person name="Wu H."/>
            <person name="Zhao Y."/>
            <person name="Zhang J."/>
            <person name="Li Y."/>
            <person name="Zhou W."/>
            <person name="Zhang B."/>
            <person name="Hu W."/>
            <person name="Eijk M."/>
            <person name="Tang J."/>
            <person name="Witsenboer H."/>
            <person name="Zhao S."/>
            <person name="Li Z."/>
            <person name="Zhang A."/>
            <person name="Wang D."/>
            <person name="Liang C."/>
        </authorList>
    </citation>
    <scope>NUCLEOTIDE SEQUENCE [LARGE SCALE GENOMIC DNA]</scope>
    <source>
        <strain evidence="1">cv. G1812</strain>
    </source>
</reference>
<reference evidence="1" key="3">
    <citation type="submission" date="2022-06" db="UniProtKB">
        <authorList>
            <consortium name="EnsemblPlants"/>
        </authorList>
    </citation>
    <scope>IDENTIFICATION</scope>
</reference>
<organism evidence="1 2">
    <name type="scientific">Triticum urartu</name>
    <name type="common">Red wild einkorn</name>
    <name type="synonym">Crithodium urartu</name>
    <dbReference type="NCBI Taxonomy" id="4572"/>
    <lineage>
        <taxon>Eukaryota</taxon>
        <taxon>Viridiplantae</taxon>
        <taxon>Streptophyta</taxon>
        <taxon>Embryophyta</taxon>
        <taxon>Tracheophyta</taxon>
        <taxon>Spermatophyta</taxon>
        <taxon>Magnoliopsida</taxon>
        <taxon>Liliopsida</taxon>
        <taxon>Poales</taxon>
        <taxon>Poaceae</taxon>
        <taxon>BOP clade</taxon>
        <taxon>Pooideae</taxon>
        <taxon>Triticodae</taxon>
        <taxon>Triticeae</taxon>
        <taxon>Triticinae</taxon>
        <taxon>Triticum</taxon>
    </lineage>
</organism>
<protein>
    <submittedName>
        <fullName evidence="1">Uncharacterized protein</fullName>
    </submittedName>
</protein>
<evidence type="ECO:0000313" key="1">
    <source>
        <dbReference type="EnsemblPlants" id="TuG1812G0600002402.01.T02"/>
    </source>
</evidence>
<dbReference type="Gramene" id="TuG1812G0600002402.01.T02">
    <property type="protein sequence ID" value="TuG1812G0600002402.01.T02"/>
    <property type="gene ID" value="TuG1812G0600002402.01"/>
</dbReference>
<dbReference type="AlphaFoldDB" id="A0A8R7USI3"/>
<dbReference type="EnsemblPlants" id="TuG1812G0600002402.01.T02">
    <property type="protein sequence ID" value="TuG1812G0600002402.01.T02"/>
    <property type="gene ID" value="TuG1812G0600002402.01"/>
</dbReference>
<accession>A0A8R7USI3</accession>
<reference evidence="2" key="1">
    <citation type="journal article" date="2013" name="Nature">
        <title>Draft genome of the wheat A-genome progenitor Triticum urartu.</title>
        <authorList>
            <person name="Ling H.Q."/>
            <person name="Zhao S."/>
            <person name="Liu D."/>
            <person name="Wang J."/>
            <person name="Sun H."/>
            <person name="Zhang C."/>
            <person name="Fan H."/>
            <person name="Li D."/>
            <person name="Dong L."/>
            <person name="Tao Y."/>
            <person name="Gao C."/>
            <person name="Wu H."/>
            <person name="Li Y."/>
            <person name="Cui Y."/>
            <person name="Guo X."/>
            <person name="Zheng S."/>
            <person name="Wang B."/>
            <person name="Yu K."/>
            <person name="Liang Q."/>
            <person name="Yang W."/>
            <person name="Lou X."/>
            <person name="Chen J."/>
            <person name="Feng M."/>
            <person name="Jian J."/>
            <person name="Zhang X."/>
            <person name="Luo G."/>
            <person name="Jiang Y."/>
            <person name="Liu J."/>
            <person name="Wang Z."/>
            <person name="Sha Y."/>
            <person name="Zhang B."/>
            <person name="Wu H."/>
            <person name="Tang D."/>
            <person name="Shen Q."/>
            <person name="Xue P."/>
            <person name="Zou S."/>
            <person name="Wang X."/>
            <person name="Liu X."/>
            <person name="Wang F."/>
            <person name="Yang Y."/>
            <person name="An X."/>
            <person name="Dong Z."/>
            <person name="Zhang K."/>
            <person name="Zhang X."/>
            <person name="Luo M.C."/>
            <person name="Dvorak J."/>
            <person name="Tong Y."/>
            <person name="Wang J."/>
            <person name="Yang H."/>
            <person name="Li Z."/>
            <person name="Wang D."/>
            <person name="Zhang A."/>
            <person name="Wang J."/>
        </authorList>
    </citation>
    <scope>NUCLEOTIDE SEQUENCE</scope>
    <source>
        <strain evidence="2">cv. G1812</strain>
    </source>
</reference>
<dbReference type="Proteomes" id="UP000015106">
    <property type="component" value="Chromosome 6"/>
</dbReference>
<proteinExistence type="predicted"/>
<keyword evidence="2" id="KW-1185">Reference proteome</keyword>
<evidence type="ECO:0000313" key="2">
    <source>
        <dbReference type="Proteomes" id="UP000015106"/>
    </source>
</evidence>